<evidence type="ECO:0000256" key="2">
    <source>
        <dbReference type="ARBA" id="ARBA00022630"/>
    </source>
</evidence>
<protein>
    <recommendedName>
        <fullName evidence="5">Anaerobic glycerol-3-phosphate dehydrogenase subunit B</fullName>
        <shortName evidence="5">Anaerobic G-3-P dehydrogenase subunit B</shortName>
        <shortName evidence="5">Anaerobic G3Pdhase B</shortName>
        <ecNumber evidence="5">1.1.5.3</ecNumber>
    </recommendedName>
</protein>
<dbReference type="Proteomes" id="UP001379444">
    <property type="component" value="Chromosome"/>
</dbReference>
<evidence type="ECO:0000256" key="4">
    <source>
        <dbReference type="ARBA" id="ARBA00023002"/>
    </source>
</evidence>
<keyword evidence="2 5" id="KW-0285">Flavoprotein</keyword>
<dbReference type="PIRSF" id="PIRSF000141">
    <property type="entry name" value="Anaerobic_G3P_dh"/>
    <property type="match status" value="1"/>
</dbReference>
<dbReference type="NCBIfam" id="TIGR03378">
    <property type="entry name" value="glycerol3P_GlpB"/>
    <property type="match status" value="1"/>
</dbReference>
<comment type="similarity">
    <text evidence="1">Belongs to the carotenoid/retinoid oxidoreductase family.</text>
</comment>
<comment type="function">
    <text evidence="5">Conversion of glycerol 3-phosphate to dihydroxyacetone. Uses fumarate or nitrate as electron acceptor.</text>
</comment>
<accession>A0ABZ2GCT1</accession>
<evidence type="ECO:0000313" key="8">
    <source>
        <dbReference type="Proteomes" id="UP001379444"/>
    </source>
</evidence>
<organism evidence="7 8">
    <name type="scientific">Pectobacterium cacticida</name>
    <dbReference type="NCBI Taxonomy" id="69221"/>
    <lineage>
        <taxon>Bacteria</taxon>
        <taxon>Pseudomonadati</taxon>
        <taxon>Pseudomonadota</taxon>
        <taxon>Gammaproteobacteria</taxon>
        <taxon>Enterobacterales</taxon>
        <taxon>Pectobacteriaceae</taxon>
        <taxon>Pectobacterium</taxon>
    </lineage>
</organism>
<comment type="cofactor">
    <cofactor evidence="5">
        <name>FMN</name>
        <dbReference type="ChEBI" id="CHEBI:58210"/>
    </cofactor>
</comment>
<dbReference type="NCBIfam" id="NF003721">
    <property type="entry name" value="PRK05329.1-4"/>
    <property type="match status" value="1"/>
</dbReference>
<dbReference type="InterPro" id="IPR009158">
    <property type="entry name" value="G3P_DH_GlpB_su"/>
</dbReference>
<dbReference type="HAMAP" id="MF_00753">
    <property type="entry name" value="Glycerol3P_GlpB"/>
    <property type="match status" value="1"/>
</dbReference>
<dbReference type="GO" id="GO:0004368">
    <property type="term" value="F:glycerol-3-phosphate dehydrogenase (quinone) activity"/>
    <property type="evidence" value="ECO:0007669"/>
    <property type="project" value="UniProtKB-EC"/>
</dbReference>
<feature type="domain" description="FAD-dependent oxidoreductase 2 FAD-binding" evidence="6">
    <location>
        <begin position="4"/>
        <end position="402"/>
    </location>
</feature>
<dbReference type="Pfam" id="PF00890">
    <property type="entry name" value="FAD_binding_2"/>
    <property type="match status" value="1"/>
</dbReference>
<dbReference type="NCBIfam" id="NF003720">
    <property type="entry name" value="PRK05329.1-3"/>
    <property type="match status" value="1"/>
</dbReference>
<comment type="pathway">
    <text evidence="5">Polyol metabolism; glycerol degradation via glycerol kinase pathway; glycerone phosphate from sn-glycerol 3-phosphate (anaerobic route): step 1/1.</text>
</comment>
<dbReference type="EMBL" id="CP125967">
    <property type="protein sequence ID" value="WWO39006.1"/>
    <property type="molecule type" value="Genomic_DNA"/>
</dbReference>
<evidence type="ECO:0000256" key="1">
    <source>
        <dbReference type="ARBA" id="ARBA00006046"/>
    </source>
</evidence>
<keyword evidence="3 5" id="KW-0288">FMN</keyword>
<proteinExistence type="inferred from homology"/>
<dbReference type="InterPro" id="IPR036188">
    <property type="entry name" value="FAD/NAD-bd_sf"/>
</dbReference>
<comment type="similarity">
    <text evidence="5">Belongs to the anaerobic G-3-P dehydrogenase subunit B family.</text>
</comment>
<dbReference type="EC" id="1.1.5.3" evidence="5"/>
<dbReference type="SUPFAM" id="SSF51905">
    <property type="entry name" value="FAD/NAD(P)-binding domain"/>
    <property type="match status" value="1"/>
</dbReference>
<dbReference type="PANTHER" id="PTHR43734:SF7">
    <property type="entry name" value="4,4'-DIAPONEUROSPORENE OXYGENASE"/>
    <property type="match status" value="1"/>
</dbReference>
<keyword evidence="4 5" id="KW-0560">Oxidoreductase</keyword>
<dbReference type="RefSeq" id="WP_264496994.1">
    <property type="nucleotide sequence ID" value="NZ_CP109947.1"/>
</dbReference>
<keyword evidence="8" id="KW-1185">Reference proteome</keyword>
<comment type="subunit">
    <text evidence="5">Composed of a catalytic GlpA/B dimer and of membrane bound GlpC.</text>
</comment>
<dbReference type="NCBIfam" id="NF003718">
    <property type="entry name" value="PRK05329.1-1"/>
    <property type="match status" value="1"/>
</dbReference>
<evidence type="ECO:0000259" key="6">
    <source>
        <dbReference type="Pfam" id="PF00890"/>
    </source>
</evidence>
<gene>
    <name evidence="5 7" type="primary">glpB</name>
    <name evidence="7" type="ORF">QNA12_02955</name>
</gene>
<dbReference type="Gene3D" id="3.50.50.60">
    <property type="entry name" value="FAD/NAD(P)-binding domain"/>
    <property type="match status" value="1"/>
</dbReference>
<dbReference type="NCBIfam" id="NF003719">
    <property type="entry name" value="PRK05329.1-2"/>
    <property type="match status" value="1"/>
</dbReference>
<name>A0ABZ2GCT1_9GAMM</name>
<evidence type="ECO:0000256" key="5">
    <source>
        <dbReference type="HAMAP-Rule" id="MF_00753"/>
    </source>
</evidence>
<sequence length="423" mass="45548">MRYDVVIIGGGLAGLTCGIRLAEQGKRCAMVSAGQNALHFSSGALDLLSHLPDGQPVSHPLEALEALAHQSPRHPYSRIGAATVAALLPQVEALLQRSNIALLGHHQQNHWRMTPLGQFRACWLSPADGVTRGLPESHFGDNPLIAGIDGFLDFQSRIVAGTLQARGIAARSDELKLPVLDRLRQNPSEFRAVNIARVLDRPENYAALVEELTRLANGNDAIIMPACLGLDRPEIIGELTVALGKPVQLLPTLPPSVLGLRLHQALARRFCQLGGMVMPGDRATRAAFSPQEIAVYSHHHGDIPLRAQHVVLASGSFFSSGLVAQFDRVTEPVFGLDVRFAEQREGWSQQDVFAPQPYRQFGAIVDERLHPRIGGKTVNNLYAIGAVLEGFDPIAQGCGAGVSLLSAIHVAEQILKGATHEPA</sequence>
<evidence type="ECO:0000313" key="7">
    <source>
        <dbReference type="EMBL" id="WWO39006.1"/>
    </source>
</evidence>
<evidence type="ECO:0000256" key="3">
    <source>
        <dbReference type="ARBA" id="ARBA00022643"/>
    </source>
</evidence>
<comment type="catalytic activity">
    <reaction evidence="5">
        <text>a quinone + sn-glycerol 3-phosphate = dihydroxyacetone phosphate + a quinol</text>
        <dbReference type="Rhea" id="RHEA:18977"/>
        <dbReference type="ChEBI" id="CHEBI:24646"/>
        <dbReference type="ChEBI" id="CHEBI:57597"/>
        <dbReference type="ChEBI" id="CHEBI:57642"/>
        <dbReference type="ChEBI" id="CHEBI:132124"/>
        <dbReference type="EC" id="1.1.5.3"/>
    </reaction>
</comment>
<dbReference type="PANTHER" id="PTHR43734">
    <property type="entry name" value="PHYTOENE DESATURASE"/>
    <property type="match status" value="1"/>
</dbReference>
<dbReference type="InterPro" id="IPR003953">
    <property type="entry name" value="FAD-dep_OxRdtase_2_FAD-bd"/>
</dbReference>
<reference evidence="7 8" key="1">
    <citation type="journal article" date="2024" name="Front. Plant Sci.">
        <title>Comprehensive phenomic and genomic studies of the species, Pectobacterium cacticida and proposal for reclassification as Alcorniella cacticida comb. nov.</title>
        <authorList>
            <person name="Jonca J."/>
            <person name="Pirhonen M."/>
            <person name="Waleron M.M."/>
            <person name="Gawor J."/>
            <person name="Mrozik A."/>
            <person name="Smoktunowicz M."/>
            <person name="Waleron K."/>
            <person name="Waleron M."/>
        </authorList>
    </citation>
    <scope>NUCLEOTIDE SEQUENCE [LARGE SCALE GENOMIC DNA]</scope>
    <source>
        <strain evidence="7 8">DPMP6</strain>
    </source>
</reference>